<dbReference type="EMBL" id="JAGHQL010000024">
    <property type="protein sequence ID" value="KAH0543962.1"/>
    <property type="molecule type" value="Genomic_DNA"/>
</dbReference>
<keyword evidence="2" id="KW-1133">Transmembrane helix</keyword>
<dbReference type="AlphaFoldDB" id="A0A9P8L2D5"/>
<evidence type="ECO:0000313" key="4">
    <source>
        <dbReference type="Proteomes" id="UP000698800"/>
    </source>
</evidence>
<feature type="transmembrane region" description="Helical" evidence="2">
    <location>
        <begin position="483"/>
        <end position="505"/>
    </location>
</feature>
<evidence type="ECO:0000256" key="1">
    <source>
        <dbReference type="SAM" id="MobiDB-lite"/>
    </source>
</evidence>
<name>A0A9P8L2D5_9PEZI</name>
<feature type="region of interest" description="Disordered" evidence="1">
    <location>
        <begin position="1"/>
        <end position="33"/>
    </location>
</feature>
<keyword evidence="2" id="KW-0812">Transmembrane</keyword>
<comment type="caution">
    <text evidence="3">The sequence shown here is derived from an EMBL/GenBank/DDBJ whole genome shotgun (WGS) entry which is preliminary data.</text>
</comment>
<dbReference type="OrthoDB" id="3692311at2759"/>
<sequence>MGDEKNKAEAKMASEDVPQPDSPTRTFEGWPPEPESLKKSGFSYYLGLIVDIACIAAAVPFFVLAGAVARLDGRSASDNQWWWIYGGMNARFECGTTLGFLEQLLASSSLVGALQAQWSLRVFNTAGVVLVALGVLSPLGGQSSLQMLKRKDIPIISTTNATYLNSTQHSWFESGAEFWGMLGPLNAMYTSSLMAPISVKNSTMDLWGNVKIPILSQLKTSPNSTGWQDVPIQGVSYSSLAGIPITSLPKEANSTFTVETSYMDLDCYNVTIGKYITPATSPGPGGATNTTGVFYGLSTSTTTFVVAIDGTGVSQIAPQRTLLFQSQSLKGHILAYCHISTAYVEAAVKCTGDLRQVTSMRPSQRFHEDPRVVPLEFQPTLNDFIQSLQSSTGSNAPGSSSTTEFYIADPDDPLTTAYRALVDLSTLPRMQMSVRLGQVINTYYLGSVAPFDIMKPPGSPLNSTNATVTAFSTINRSTYVCQWGWWVIFLLATVAMLVTACIGAFRHHQSTGPDILGYVSSMTRDSPFVRLPPGGSALGGMDRARLLKGMKAQLADVQEEDELGRLAFASPGKDTEQPSQDRLYI</sequence>
<keyword evidence="2" id="KW-0472">Membrane</keyword>
<protein>
    <recommendedName>
        <fullName evidence="5">Transmembrane protein</fullName>
    </recommendedName>
</protein>
<evidence type="ECO:0000256" key="2">
    <source>
        <dbReference type="SAM" id="Phobius"/>
    </source>
</evidence>
<reference evidence="3" key="1">
    <citation type="submission" date="2021-03" db="EMBL/GenBank/DDBJ databases">
        <title>Comparative genomics and phylogenomic investigation of the class Geoglossomycetes provide insights into ecological specialization and systematics.</title>
        <authorList>
            <person name="Melie T."/>
            <person name="Pirro S."/>
            <person name="Miller A.N."/>
            <person name="Quandt A."/>
        </authorList>
    </citation>
    <scope>NUCLEOTIDE SEQUENCE</scope>
    <source>
        <strain evidence="3">GBOQ0MN5Z8</strain>
    </source>
</reference>
<evidence type="ECO:0008006" key="5">
    <source>
        <dbReference type="Google" id="ProtNLM"/>
    </source>
</evidence>
<gene>
    <name evidence="3" type="ORF">FGG08_001729</name>
</gene>
<keyword evidence="4" id="KW-1185">Reference proteome</keyword>
<feature type="transmembrane region" description="Helical" evidence="2">
    <location>
        <begin position="44"/>
        <end position="69"/>
    </location>
</feature>
<proteinExistence type="predicted"/>
<evidence type="ECO:0000313" key="3">
    <source>
        <dbReference type="EMBL" id="KAH0543962.1"/>
    </source>
</evidence>
<feature type="compositionally biased region" description="Basic and acidic residues" evidence="1">
    <location>
        <begin position="1"/>
        <end position="14"/>
    </location>
</feature>
<accession>A0A9P8L2D5</accession>
<dbReference type="Proteomes" id="UP000698800">
    <property type="component" value="Unassembled WGS sequence"/>
</dbReference>
<organism evidence="3 4">
    <name type="scientific">Glutinoglossum americanum</name>
    <dbReference type="NCBI Taxonomy" id="1670608"/>
    <lineage>
        <taxon>Eukaryota</taxon>
        <taxon>Fungi</taxon>
        <taxon>Dikarya</taxon>
        <taxon>Ascomycota</taxon>
        <taxon>Pezizomycotina</taxon>
        <taxon>Geoglossomycetes</taxon>
        <taxon>Geoglossales</taxon>
        <taxon>Geoglossaceae</taxon>
        <taxon>Glutinoglossum</taxon>
    </lineage>
</organism>